<comment type="caution">
    <text evidence="1">The sequence shown here is derived from an EMBL/GenBank/DDBJ whole genome shotgun (WGS) entry which is preliminary data.</text>
</comment>
<accession>A0A0I9XF45</accession>
<name>A0A0I9XF45_FUSFU</name>
<sequence>MKAEIIVAIVSLVVALPPTLYALHAWYRRRSQPPRYTSHRAHLSRRRSELFCSVSDRGITLALRIEDGLPTTSREPILRAPNPGMTLSC</sequence>
<organism evidence="1 2">
    <name type="scientific">Fusarium fujikuroi</name>
    <name type="common">Bakanae and foot rot disease fungus</name>
    <name type="synonym">Gibberella fujikuroi</name>
    <dbReference type="NCBI Taxonomy" id="5127"/>
    <lineage>
        <taxon>Eukaryota</taxon>
        <taxon>Fungi</taxon>
        <taxon>Dikarya</taxon>
        <taxon>Ascomycota</taxon>
        <taxon>Pezizomycotina</taxon>
        <taxon>Sordariomycetes</taxon>
        <taxon>Hypocreomycetidae</taxon>
        <taxon>Hypocreales</taxon>
        <taxon>Nectriaceae</taxon>
        <taxon>Fusarium</taxon>
        <taxon>Fusarium fujikuroi species complex</taxon>
    </lineage>
</organism>
<protein>
    <submittedName>
        <fullName evidence="1">Uncharacterized protein</fullName>
    </submittedName>
</protein>
<dbReference type="Proteomes" id="UP000760494">
    <property type="component" value="Unassembled WGS sequence"/>
</dbReference>
<reference evidence="1" key="1">
    <citation type="submission" date="2019-05" db="EMBL/GenBank/DDBJ databases">
        <authorList>
            <person name="Piombo E."/>
        </authorList>
    </citation>
    <scope>NUCLEOTIDE SEQUENCE</scope>
    <source>
        <strain evidence="1">C2S</strain>
    </source>
</reference>
<evidence type="ECO:0000313" key="2">
    <source>
        <dbReference type="Proteomes" id="UP000760494"/>
    </source>
</evidence>
<proteinExistence type="predicted"/>
<dbReference type="AlphaFoldDB" id="A0A0I9XF45"/>
<gene>
    <name evidence="1" type="ORF">C2S_8463</name>
</gene>
<dbReference type="EMBL" id="CABFJX010000335">
    <property type="protein sequence ID" value="VTT72200.1"/>
    <property type="molecule type" value="Genomic_DNA"/>
</dbReference>
<evidence type="ECO:0000313" key="1">
    <source>
        <dbReference type="EMBL" id="VTT72200.1"/>
    </source>
</evidence>